<dbReference type="RefSeq" id="WP_085246094.1">
    <property type="nucleotide sequence ID" value="NZ_LQPN01000066.1"/>
</dbReference>
<evidence type="ECO:0000259" key="2">
    <source>
        <dbReference type="Pfam" id="PF06722"/>
    </source>
</evidence>
<dbReference type="CDD" id="cd03784">
    <property type="entry name" value="GT1_Gtf-like"/>
    <property type="match status" value="1"/>
</dbReference>
<dbReference type="SUPFAM" id="SSF53756">
    <property type="entry name" value="UDP-Glycosyltransferase/glycogen phosphorylase"/>
    <property type="match status" value="1"/>
</dbReference>
<gene>
    <name evidence="3" type="ORF">AWB90_22475</name>
</gene>
<comment type="caution">
    <text evidence="3">The sequence shown here is derived from an EMBL/GenBank/DDBJ whole genome shotgun (WGS) entry which is preliminary data.</text>
</comment>
<dbReference type="GO" id="GO:0033072">
    <property type="term" value="P:vancomycin biosynthetic process"/>
    <property type="evidence" value="ECO:0007669"/>
    <property type="project" value="UniProtKB-ARBA"/>
</dbReference>
<feature type="domain" description="Glycosyltransferase family 28 N-terminal" evidence="1">
    <location>
        <begin position="4"/>
        <end position="127"/>
    </location>
</feature>
<dbReference type="PANTHER" id="PTHR48050">
    <property type="entry name" value="STEROL 3-BETA-GLUCOSYLTRANSFERASE"/>
    <property type="match status" value="1"/>
</dbReference>
<dbReference type="FunFam" id="3.40.50.2000:FF:000009">
    <property type="entry name" value="Sterol 3-beta-glucosyltransferase UGT80A2"/>
    <property type="match status" value="1"/>
</dbReference>
<reference evidence="3 4" key="1">
    <citation type="journal article" date="2015" name="Emerg. Microbes Infect.">
        <title>Characterization of 17 strains belonging to the Mycobacterium simiae complex and description of Mycobacterium paraense sp. nov.</title>
        <authorList>
            <person name="Fusco da Costa A.R."/>
            <person name="Fedrizzi T."/>
            <person name="Lopes M.L."/>
            <person name="Pecorari M."/>
            <person name="Oliveira da Costa W.L."/>
            <person name="Giacobazzi E."/>
            <person name="da Costa Bahia J.R."/>
            <person name="De Sanctis V."/>
            <person name="Batista Lima K.V."/>
            <person name="Bertorelli R."/>
            <person name="Grottola A."/>
            <person name="Fabio A."/>
            <person name="Mariottini A."/>
            <person name="Ferretti P."/>
            <person name="Di Leva F."/>
            <person name="Fregni Serpini G."/>
            <person name="Tagliazucchi S."/>
            <person name="Rumpianesi F."/>
            <person name="Jousson O."/>
            <person name="Segata N."/>
            <person name="Tortoli E."/>
        </authorList>
    </citation>
    <scope>NUCLEOTIDE SEQUENCE [LARGE SCALE GENOMIC DNA]</scope>
    <source>
        <strain evidence="3 4">IEC33</strain>
    </source>
</reference>
<name>A0A1X2A5V4_9MYCO</name>
<dbReference type="InterPro" id="IPR050426">
    <property type="entry name" value="Glycosyltransferase_28"/>
</dbReference>
<dbReference type="AlphaFoldDB" id="A0A1X2A5V4"/>
<evidence type="ECO:0000313" key="4">
    <source>
        <dbReference type="Proteomes" id="UP000193285"/>
    </source>
</evidence>
<protein>
    <submittedName>
        <fullName evidence="3">Glycosyl transferase</fullName>
    </submittedName>
</protein>
<dbReference type="GO" id="GO:0016758">
    <property type="term" value="F:hexosyltransferase activity"/>
    <property type="evidence" value="ECO:0007669"/>
    <property type="project" value="InterPro"/>
</dbReference>
<keyword evidence="3" id="KW-0808">Transferase</keyword>
<dbReference type="Pfam" id="PF06722">
    <property type="entry name" value="EryCIII-like_C"/>
    <property type="match status" value="1"/>
</dbReference>
<dbReference type="STRING" id="767916.AWB91_01065"/>
<dbReference type="InterPro" id="IPR010610">
    <property type="entry name" value="EryCIII-like_C"/>
</dbReference>
<dbReference type="OrthoDB" id="3253247at2"/>
<dbReference type="InterPro" id="IPR004276">
    <property type="entry name" value="GlycoTrans_28_N"/>
</dbReference>
<evidence type="ECO:0000259" key="1">
    <source>
        <dbReference type="Pfam" id="PF03033"/>
    </source>
</evidence>
<feature type="domain" description="Erythromycin biosynthesis protein CIII-like C-terminal" evidence="2">
    <location>
        <begin position="296"/>
        <end position="392"/>
    </location>
</feature>
<dbReference type="Pfam" id="PF03033">
    <property type="entry name" value="Glyco_transf_28"/>
    <property type="match status" value="1"/>
</dbReference>
<evidence type="ECO:0000313" key="3">
    <source>
        <dbReference type="EMBL" id="ORW40854.1"/>
    </source>
</evidence>
<dbReference type="Gene3D" id="3.40.50.2000">
    <property type="entry name" value="Glycogen Phosphorylase B"/>
    <property type="match status" value="2"/>
</dbReference>
<dbReference type="Proteomes" id="UP000193285">
    <property type="component" value="Unassembled WGS sequence"/>
</dbReference>
<proteinExistence type="predicted"/>
<dbReference type="PANTHER" id="PTHR48050:SF13">
    <property type="entry name" value="STEROL 3-BETA-GLUCOSYLTRANSFERASE UGT80A2"/>
    <property type="match status" value="1"/>
</dbReference>
<dbReference type="InterPro" id="IPR002213">
    <property type="entry name" value="UDP_glucos_trans"/>
</dbReference>
<dbReference type="EMBL" id="LQPN01000066">
    <property type="protein sequence ID" value="ORW40854.1"/>
    <property type="molecule type" value="Genomic_DNA"/>
</dbReference>
<organism evidence="3 4">
    <name type="scientific">Mycobacterium paraense</name>
    <dbReference type="NCBI Taxonomy" id="767916"/>
    <lineage>
        <taxon>Bacteria</taxon>
        <taxon>Bacillati</taxon>
        <taxon>Actinomycetota</taxon>
        <taxon>Actinomycetes</taxon>
        <taxon>Mycobacteriales</taxon>
        <taxon>Mycobacteriaceae</taxon>
        <taxon>Mycobacterium</taxon>
        <taxon>Mycobacterium simiae complex</taxon>
    </lineage>
</organism>
<dbReference type="GO" id="GO:0008194">
    <property type="term" value="F:UDP-glycosyltransferase activity"/>
    <property type="evidence" value="ECO:0007669"/>
    <property type="project" value="InterPro"/>
</dbReference>
<dbReference type="GO" id="GO:0005975">
    <property type="term" value="P:carbohydrate metabolic process"/>
    <property type="evidence" value="ECO:0007669"/>
    <property type="project" value="InterPro"/>
</dbReference>
<accession>A0A1X2A5V4</accession>
<sequence>MRVLLSTYDSRGGVEPLVGLAVQLQALGAEVRICAPPDEEFAERVAGLGVPLVPFGESVRAMVTGATPPTEADLRRHIDELIAAQFDTVAAAAQGCDALVAAGLLPAAAGARSVAEKLGVHYVYASYHPADLPSPHHPPPSFWRAPLAPGMVDNRVLWDLDARNANAHFGATLNRHRAAIGLSPVDNVRDHAFTGRPWLAADPTLGPWPEPADLDVVRTGAWLLRDTRPLPAELREFLDAGAPPVYLGFGSMPVPALESIARAAIEAIRAHGRRALLARGWAGLAPIDDGDDCFAVGEVNQQALFPRVAAVVHHGGAGTTTTAALAGSPQVVVPQGADQLYWARRVAELGVGTALVAPPTAGALSAMLASALAPETRERAQAVAGEIRTDGAAVAATRLLEEVGAHSAAGRAL</sequence>